<dbReference type="Pfam" id="PF00590">
    <property type="entry name" value="TP_methylase"/>
    <property type="match status" value="1"/>
</dbReference>
<keyword evidence="5" id="KW-0949">S-adenosyl-L-methionine</keyword>
<dbReference type="AlphaFoldDB" id="A0A3B1ACA4"/>
<dbReference type="InterPro" id="IPR053910">
    <property type="entry name" value="RsmI_HTH"/>
</dbReference>
<sequence>MSNENEYLYIVATPIGNLGDITYRAVEILSTVKLIAAEDTRHSRKLLSHYGINTKCIAIHEHNEQKAHKELIEFIKQGNSVALISDAGTPLISDPGYILVQQAIVAGIKVIPIPGPSAVIAALSVSGLASAKFTFYGFLPAKQSARIEILQSVREQELTTIFYESPHRIIACLENMQQVFVPTRQVCLARELTKTFETIHTDEIQHLCEWVKADANQQKGEIVLLVSGHQLKNTQEISAEDIDILSLLMSELSVKKAASLTAKITGSSKNALYSQALLLKNTQKE</sequence>
<name>A0A3B1ACA4_9ZZZZ</name>
<evidence type="ECO:0000256" key="1">
    <source>
        <dbReference type="ARBA" id="ARBA00022490"/>
    </source>
</evidence>
<accession>A0A3B1ACA4</accession>
<dbReference type="EMBL" id="UOFS01000039">
    <property type="protein sequence ID" value="VAW99210.1"/>
    <property type="molecule type" value="Genomic_DNA"/>
</dbReference>
<dbReference type="InterPro" id="IPR000878">
    <property type="entry name" value="4pyrrol_Mease"/>
</dbReference>
<dbReference type="InterPro" id="IPR008189">
    <property type="entry name" value="rRNA_ssu_MeTfrase_I"/>
</dbReference>
<feature type="domain" description="RsmI HTH" evidence="7">
    <location>
        <begin position="236"/>
        <end position="280"/>
    </location>
</feature>
<dbReference type="PIRSF" id="PIRSF005917">
    <property type="entry name" value="MTase_YraL"/>
    <property type="match status" value="1"/>
</dbReference>
<dbReference type="SUPFAM" id="SSF53790">
    <property type="entry name" value="Tetrapyrrole methylase"/>
    <property type="match status" value="1"/>
</dbReference>
<evidence type="ECO:0000259" key="7">
    <source>
        <dbReference type="Pfam" id="PF23016"/>
    </source>
</evidence>
<proteinExistence type="inferred from homology"/>
<dbReference type="GO" id="GO:0006364">
    <property type="term" value="P:rRNA processing"/>
    <property type="evidence" value="ECO:0007669"/>
    <property type="project" value="UniProtKB-KW"/>
</dbReference>
<dbReference type="NCBIfam" id="TIGR00096">
    <property type="entry name" value="16S rRNA (cytidine(1402)-2'-O)-methyltransferase"/>
    <property type="match status" value="1"/>
</dbReference>
<keyword evidence="2" id="KW-0698">rRNA processing</keyword>
<dbReference type="InterPro" id="IPR018063">
    <property type="entry name" value="SAM_MeTrfase_RsmI_CS"/>
</dbReference>
<evidence type="ECO:0000256" key="5">
    <source>
        <dbReference type="ARBA" id="ARBA00022691"/>
    </source>
</evidence>
<dbReference type="Gene3D" id="3.30.950.10">
    <property type="entry name" value="Methyltransferase, Cobalt-precorrin-4 Transmethylase, Domain 2"/>
    <property type="match status" value="1"/>
</dbReference>
<evidence type="ECO:0000259" key="6">
    <source>
        <dbReference type="Pfam" id="PF00590"/>
    </source>
</evidence>
<evidence type="ECO:0000256" key="3">
    <source>
        <dbReference type="ARBA" id="ARBA00022603"/>
    </source>
</evidence>
<feature type="domain" description="Tetrapyrrole methylase" evidence="6">
    <location>
        <begin position="8"/>
        <end position="207"/>
    </location>
</feature>
<dbReference type="InterPro" id="IPR014776">
    <property type="entry name" value="4pyrrole_Mease_sub2"/>
</dbReference>
<evidence type="ECO:0000256" key="4">
    <source>
        <dbReference type="ARBA" id="ARBA00022679"/>
    </source>
</evidence>
<dbReference type="InterPro" id="IPR035996">
    <property type="entry name" value="4pyrrol_Methylase_sf"/>
</dbReference>
<keyword evidence="1" id="KW-0963">Cytoplasm</keyword>
<gene>
    <name evidence="8" type="ORF">MNBD_GAMMA22-1464</name>
</gene>
<dbReference type="FunFam" id="3.40.1010.10:FF:000002">
    <property type="entry name" value="Ribosomal RNA small subunit methyltransferase I"/>
    <property type="match status" value="1"/>
</dbReference>
<dbReference type="InterPro" id="IPR014777">
    <property type="entry name" value="4pyrrole_Mease_sub1"/>
</dbReference>
<keyword evidence="4 8" id="KW-0808">Transferase</keyword>
<dbReference type="HAMAP" id="MF_01877">
    <property type="entry name" value="16SrRNA_methyltr_I"/>
    <property type="match status" value="1"/>
</dbReference>
<protein>
    <submittedName>
        <fullName evidence="8">16S rRNA (Cytidine(1402)-2'-O)-methyltransferase</fullName>
        <ecNumber evidence="8">2.1.1.198</ecNumber>
    </submittedName>
</protein>
<evidence type="ECO:0000313" key="8">
    <source>
        <dbReference type="EMBL" id="VAW99210.1"/>
    </source>
</evidence>
<organism evidence="8">
    <name type="scientific">hydrothermal vent metagenome</name>
    <dbReference type="NCBI Taxonomy" id="652676"/>
    <lineage>
        <taxon>unclassified sequences</taxon>
        <taxon>metagenomes</taxon>
        <taxon>ecological metagenomes</taxon>
    </lineage>
</organism>
<reference evidence="8" key="1">
    <citation type="submission" date="2018-06" db="EMBL/GenBank/DDBJ databases">
        <authorList>
            <person name="Zhirakovskaya E."/>
        </authorList>
    </citation>
    <scope>NUCLEOTIDE SEQUENCE</scope>
</reference>
<dbReference type="PANTHER" id="PTHR46111">
    <property type="entry name" value="RIBOSOMAL RNA SMALL SUBUNIT METHYLTRANSFERASE I"/>
    <property type="match status" value="1"/>
</dbReference>
<dbReference type="PANTHER" id="PTHR46111:SF1">
    <property type="entry name" value="RIBOSOMAL RNA SMALL SUBUNIT METHYLTRANSFERASE I"/>
    <property type="match status" value="1"/>
</dbReference>
<dbReference type="GO" id="GO:0032259">
    <property type="term" value="P:methylation"/>
    <property type="evidence" value="ECO:0007669"/>
    <property type="project" value="UniProtKB-KW"/>
</dbReference>
<dbReference type="EC" id="2.1.1.198" evidence="8"/>
<evidence type="ECO:0000256" key="2">
    <source>
        <dbReference type="ARBA" id="ARBA00022552"/>
    </source>
</evidence>
<dbReference type="CDD" id="cd11648">
    <property type="entry name" value="RsmI"/>
    <property type="match status" value="1"/>
</dbReference>
<dbReference type="Pfam" id="PF23016">
    <property type="entry name" value="RsmI_C"/>
    <property type="match status" value="1"/>
</dbReference>
<dbReference type="Gene3D" id="3.40.1010.10">
    <property type="entry name" value="Cobalt-precorrin-4 Transmethylase, Domain 1"/>
    <property type="match status" value="1"/>
</dbReference>
<dbReference type="FunFam" id="3.30.950.10:FF:000002">
    <property type="entry name" value="Ribosomal RNA small subunit methyltransferase I"/>
    <property type="match status" value="1"/>
</dbReference>
<dbReference type="GO" id="GO:0008168">
    <property type="term" value="F:methyltransferase activity"/>
    <property type="evidence" value="ECO:0007669"/>
    <property type="project" value="UniProtKB-KW"/>
</dbReference>
<keyword evidence="3 8" id="KW-0489">Methyltransferase</keyword>
<dbReference type="PROSITE" id="PS01296">
    <property type="entry name" value="RSMI"/>
    <property type="match status" value="1"/>
</dbReference>